<protein>
    <recommendedName>
        <fullName evidence="8">Amino acid permease/ SLC12A domain-containing protein</fullName>
    </recommendedName>
</protein>
<feature type="transmembrane region" description="Helical" evidence="7">
    <location>
        <begin position="47"/>
        <end position="66"/>
    </location>
</feature>
<dbReference type="GO" id="GO:0015171">
    <property type="term" value="F:amino acid transmembrane transporter activity"/>
    <property type="evidence" value="ECO:0007669"/>
    <property type="project" value="TreeGrafter"/>
</dbReference>
<feature type="transmembrane region" description="Helical" evidence="7">
    <location>
        <begin position="267"/>
        <end position="286"/>
    </location>
</feature>
<feature type="transmembrane region" description="Helical" evidence="7">
    <location>
        <begin position="438"/>
        <end position="462"/>
    </location>
</feature>
<feature type="domain" description="Amino acid permease/ SLC12A" evidence="8">
    <location>
        <begin position="44"/>
        <end position="509"/>
    </location>
</feature>
<evidence type="ECO:0000256" key="1">
    <source>
        <dbReference type="ARBA" id="ARBA00004141"/>
    </source>
</evidence>
<keyword evidence="10" id="KW-1185">Reference proteome</keyword>
<dbReference type="Gene3D" id="1.20.1740.10">
    <property type="entry name" value="Amino acid/polyamine transporter I"/>
    <property type="match status" value="1"/>
</dbReference>
<keyword evidence="6 7" id="KW-0472">Membrane</keyword>
<dbReference type="PANTHER" id="PTHR43341:SF1">
    <property type="entry name" value="GENERAL AMINO-ACID PERMEASE GAP1"/>
    <property type="match status" value="1"/>
</dbReference>
<evidence type="ECO:0000313" key="10">
    <source>
        <dbReference type="Proteomes" id="UP000297716"/>
    </source>
</evidence>
<proteinExistence type="predicted"/>
<dbReference type="PROSITE" id="PS00218">
    <property type="entry name" value="AMINO_ACID_PERMEASE_1"/>
    <property type="match status" value="1"/>
</dbReference>
<feature type="transmembrane region" description="Helical" evidence="7">
    <location>
        <begin position="184"/>
        <end position="206"/>
    </location>
</feature>
<evidence type="ECO:0000256" key="2">
    <source>
        <dbReference type="ARBA" id="ARBA00022448"/>
    </source>
</evidence>
<dbReference type="PANTHER" id="PTHR43341">
    <property type="entry name" value="AMINO ACID PERMEASE"/>
    <property type="match status" value="1"/>
</dbReference>
<feature type="transmembrane region" description="Helical" evidence="7">
    <location>
        <begin position="364"/>
        <end position="383"/>
    </location>
</feature>
<organism evidence="9 10">
    <name type="scientific">Xylaria hypoxylon</name>
    <dbReference type="NCBI Taxonomy" id="37992"/>
    <lineage>
        <taxon>Eukaryota</taxon>
        <taxon>Fungi</taxon>
        <taxon>Dikarya</taxon>
        <taxon>Ascomycota</taxon>
        <taxon>Pezizomycotina</taxon>
        <taxon>Sordariomycetes</taxon>
        <taxon>Xylariomycetidae</taxon>
        <taxon>Xylariales</taxon>
        <taxon>Xylariaceae</taxon>
        <taxon>Xylaria</taxon>
    </lineage>
</organism>
<keyword evidence="4" id="KW-0029">Amino-acid transport</keyword>
<name>A0A4Z0YUC7_9PEZI</name>
<feature type="transmembrane region" description="Helical" evidence="7">
    <location>
        <begin position="395"/>
        <end position="418"/>
    </location>
</feature>
<dbReference type="PIRSF" id="PIRSF006060">
    <property type="entry name" value="AA_transporter"/>
    <property type="match status" value="1"/>
</dbReference>
<feature type="transmembrane region" description="Helical" evidence="7">
    <location>
        <begin position="321"/>
        <end position="343"/>
    </location>
</feature>
<dbReference type="STRING" id="37992.A0A4Z0YUC7"/>
<keyword evidence="2" id="KW-0813">Transport</keyword>
<dbReference type="FunFam" id="1.20.1740.10:FF:000017">
    <property type="entry name" value="Amino acid permease"/>
    <property type="match status" value="1"/>
</dbReference>
<feature type="transmembrane region" description="Helical" evidence="7">
    <location>
        <begin position="482"/>
        <end position="499"/>
    </location>
</feature>
<evidence type="ECO:0000256" key="6">
    <source>
        <dbReference type="ARBA" id="ARBA00023136"/>
    </source>
</evidence>
<feature type="transmembrane region" description="Helical" evidence="7">
    <location>
        <begin position="226"/>
        <end position="246"/>
    </location>
</feature>
<dbReference type="InterPro" id="IPR050524">
    <property type="entry name" value="APC_YAT"/>
</dbReference>
<evidence type="ECO:0000256" key="7">
    <source>
        <dbReference type="SAM" id="Phobius"/>
    </source>
</evidence>
<dbReference type="InterPro" id="IPR004840">
    <property type="entry name" value="Amino_acid_permease_CS"/>
</dbReference>
<evidence type="ECO:0000256" key="4">
    <source>
        <dbReference type="ARBA" id="ARBA00022970"/>
    </source>
</evidence>
<evidence type="ECO:0000256" key="3">
    <source>
        <dbReference type="ARBA" id="ARBA00022692"/>
    </source>
</evidence>
<keyword evidence="5 7" id="KW-1133">Transmembrane helix</keyword>
<evidence type="ECO:0000313" key="9">
    <source>
        <dbReference type="EMBL" id="TGJ81076.1"/>
    </source>
</evidence>
<feature type="transmembrane region" description="Helical" evidence="7">
    <location>
        <begin position="153"/>
        <end position="172"/>
    </location>
</feature>
<dbReference type="GO" id="GO:0016020">
    <property type="term" value="C:membrane"/>
    <property type="evidence" value="ECO:0007669"/>
    <property type="project" value="UniProtKB-SubCell"/>
</dbReference>
<dbReference type="Proteomes" id="UP000297716">
    <property type="component" value="Unassembled WGS sequence"/>
</dbReference>
<comment type="subcellular location">
    <subcellularLocation>
        <location evidence="1">Membrane</location>
        <topology evidence="1">Multi-pass membrane protein</topology>
    </subcellularLocation>
</comment>
<dbReference type="AlphaFoldDB" id="A0A4Z0YUC7"/>
<feature type="transmembrane region" description="Helical" evidence="7">
    <location>
        <begin position="112"/>
        <end position="133"/>
    </location>
</feature>
<dbReference type="OrthoDB" id="3900342at2759"/>
<sequence length="548" mass="60048">MSESDSKEKDVGIIPHHDADSHTDEEVGIVHKGAALKTDLRGRHMQMIAIGGAIGAGLFISSGGALQSGGPASLIIGYLIIGVMLLFTMQALGEMAVMYPVNGAFYTYIVRFIDPSLGFAVGWEYAIGWLTVLPFELIAASGTIKFWREDINSAVWVTVFLVVLIFIQVFGVRGYGEVEFVLSIIKIAACIGFIILGIVINVGGVGDQGYLGAKYWHDPGAFQNGFNGFAGVFVVAAFSFGGTELVGLAAAESDNPRKAIPLAAKQVFFRILFFYVVNLFILGLIFKSTDPRLQYASGSNSRFSPFTLAIQDAGIKVLPSIFNAVITISVISVANSCAFGSTRTMQALAERAMAPKLLAYVDKAGRPLWCIVIQLAFGLLGYVVDAPKGGDAFSWLLALSGLAYFFTWGSCCLAHIRFRMAWKAQGRDLREIPYRAPWGVWGSWIGFGLVWICLIATFYNALYVSLSKIEPTPNSTPNAETFFKNYLAAFVFILLYLFWKVYSRDWKLYVHLKDIDLVSGSRPLDPSEFEDSMAAKGHWGMRIVRALF</sequence>
<dbReference type="Pfam" id="PF00324">
    <property type="entry name" value="AA_permease"/>
    <property type="match status" value="1"/>
</dbReference>
<gene>
    <name evidence="9" type="ORF">E0Z10_g7678</name>
</gene>
<feature type="transmembrane region" description="Helical" evidence="7">
    <location>
        <begin position="72"/>
        <end position="92"/>
    </location>
</feature>
<comment type="caution">
    <text evidence="9">The sequence shown here is derived from an EMBL/GenBank/DDBJ whole genome shotgun (WGS) entry which is preliminary data.</text>
</comment>
<evidence type="ECO:0000256" key="5">
    <source>
        <dbReference type="ARBA" id="ARBA00022989"/>
    </source>
</evidence>
<keyword evidence="3 7" id="KW-0812">Transmembrane</keyword>
<dbReference type="InterPro" id="IPR004841">
    <property type="entry name" value="AA-permease/SLC12A_dom"/>
</dbReference>
<evidence type="ECO:0000259" key="8">
    <source>
        <dbReference type="Pfam" id="PF00324"/>
    </source>
</evidence>
<dbReference type="EMBL" id="SKBN01000186">
    <property type="protein sequence ID" value="TGJ81076.1"/>
    <property type="molecule type" value="Genomic_DNA"/>
</dbReference>
<accession>A0A4Z0YUC7</accession>
<reference evidence="9 10" key="1">
    <citation type="submission" date="2019-03" db="EMBL/GenBank/DDBJ databases">
        <title>Draft genome sequence of Xylaria hypoxylon DSM 108379, a ubiquitous saprotrophic-parasitic fungi on hardwood.</title>
        <authorList>
            <person name="Buettner E."/>
            <person name="Leonhardt S."/>
            <person name="Gebauer A.M."/>
            <person name="Liers C."/>
            <person name="Hofrichter M."/>
            <person name="Kellner H."/>
        </authorList>
    </citation>
    <scope>NUCLEOTIDE SEQUENCE [LARGE SCALE GENOMIC DNA]</scope>
    <source>
        <strain evidence="9 10">DSM 108379</strain>
    </source>
</reference>